<dbReference type="GO" id="GO:0005737">
    <property type="term" value="C:cytoplasm"/>
    <property type="evidence" value="ECO:0007669"/>
    <property type="project" value="TreeGrafter"/>
</dbReference>
<organism evidence="4">
    <name type="scientific">marine sediment metagenome</name>
    <dbReference type="NCBI Taxonomy" id="412755"/>
    <lineage>
        <taxon>unclassified sequences</taxon>
        <taxon>metagenomes</taxon>
        <taxon>ecological metagenomes</taxon>
    </lineage>
</organism>
<protein>
    <recommendedName>
        <fullName evidence="5">Phosphoribosyl pyrophosphate synthase</fullName>
    </recommendedName>
</protein>
<dbReference type="SMART" id="SM01400">
    <property type="entry name" value="Pribosyltran_N"/>
    <property type="match status" value="1"/>
</dbReference>
<dbReference type="SUPFAM" id="SSF53271">
    <property type="entry name" value="PRTase-like"/>
    <property type="match status" value="1"/>
</dbReference>
<dbReference type="InterPro" id="IPR029057">
    <property type="entry name" value="PRTase-like"/>
</dbReference>
<comment type="caution">
    <text evidence="4">The sequence shown here is derived from an EMBL/GenBank/DDBJ whole genome shotgun (WGS) entry which is preliminary data.</text>
</comment>
<evidence type="ECO:0000313" key="4">
    <source>
        <dbReference type="EMBL" id="KKK90580.1"/>
    </source>
</evidence>
<evidence type="ECO:0000259" key="3">
    <source>
        <dbReference type="Pfam" id="PF13793"/>
    </source>
</evidence>
<dbReference type="CDD" id="cd06223">
    <property type="entry name" value="PRTases_typeI"/>
    <property type="match status" value="1"/>
</dbReference>
<dbReference type="GO" id="GO:0004749">
    <property type="term" value="F:ribose phosphate diphosphokinase activity"/>
    <property type="evidence" value="ECO:0007669"/>
    <property type="project" value="TreeGrafter"/>
</dbReference>
<dbReference type="Gene3D" id="3.40.50.2020">
    <property type="match status" value="2"/>
</dbReference>
<dbReference type="EMBL" id="LAZR01049037">
    <property type="protein sequence ID" value="KKK90580.1"/>
    <property type="molecule type" value="Genomic_DNA"/>
</dbReference>
<dbReference type="AlphaFoldDB" id="A0A0F8ZXL5"/>
<name>A0A0F8ZXL5_9ZZZZ</name>
<dbReference type="Pfam" id="PF00156">
    <property type="entry name" value="Pribosyltran"/>
    <property type="match status" value="1"/>
</dbReference>
<dbReference type="Pfam" id="PF13793">
    <property type="entry name" value="Pribosyltran_N"/>
    <property type="match status" value="1"/>
</dbReference>
<evidence type="ECO:0008006" key="5">
    <source>
        <dbReference type="Google" id="ProtNLM"/>
    </source>
</evidence>
<dbReference type="GO" id="GO:0006164">
    <property type="term" value="P:purine nucleotide biosynthetic process"/>
    <property type="evidence" value="ECO:0007669"/>
    <property type="project" value="TreeGrafter"/>
</dbReference>
<dbReference type="PANTHER" id="PTHR10210:SF41">
    <property type="entry name" value="RIBOSE-PHOSPHATE PYROPHOSPHOKINASE 1, CHLOROPLASTIC"/>
    <property type="match status" value="1"/>
</dbReference>
<reference evidence="4" key="1">
    <citation type="journal article" date="2015" name="Nature">
        <title>Complex archaea that bridge the gap between prokaryotes and eukaryotes.</title>
        <authorList>
            <person name="Spang A."/>
            <person name="Saw J.H."/>
            <person name="Jorgensen S.L."/>
            <person name="Zaremba-Niedzwiedzka K."/>
            <person name="Martijn J."/>
            <person name="Lind A.E."/>
            <person name="van Eijk R."/>
            <person name="Schleper C."/>
            <person name="Guy L."/>
            <person name="Ettema T.J."/>
        </authorList>
    </citation>
    <scope>NUCLEOTIDE SEQUENCE</scope>
</reference>
<dbReference type="InterPro" id="IPR029099">
    <property type="entry name" value="Pribosyltran_N"/>
</dbReference>
<gene>
    <name evidence="4" type="ORF">LCGC14_2721590</name>
</gene>
<dbReference type="GO" id="GO:0000287">
    <property type="term" value="F:magnesium ion binding"/>
    <property type="evidence" value="ECO:0007669"/>
    <property type="project" value="InterPro"/>
</dbReference>
<dbReference type="PANTHER" id="PTHR10210">
    <property type="entry name" value="RIBOSE-PHOSPHATE DIPHOSPHOKINASE FAMILY MEMBER"/>
    <property type="match status" value="1"/>
</dbReference>
<evidence type="ECO:0000259" key="2">
    <source>
        <dbReference type="Pfam" id="PF00156"/>
    </source>
</evidence>
<feature type="domain" description="Phosphoribosyltransferase" evidence="2">
    <location>
        <begin position="145"/>
        <end position="236"/>
    </location>
</feature>
<dbReference type="GO" id="GO:0002189">
    <property type="term" value="C:ribose phosphate diphosphokinase complex"/>
    <property type="evidence" value="ECO:0007669"/>
    <property type="project" value="TreeGrafter"/>
</dbReference>
<sequence>MMLIQVIGGATVGYEEFTFPDGQRHVTLAADVSWSDVVVTASLCNADDLFDLLLVTDILHNNHNGVHLRVDYLLGARMDRRIDDRQPDTLAVVADIINAANFKSVSILDPHSDAALDIIAGCELPRYPMAEMRDVLSEYEPAETLIVIPDKGAAKRVLAMTQGFGFAHVQCYKVRDEQTGALSGFAIANEAARVYSVTGKRCLIVDDICDGGGTFTGLAKALREAGARSIDLFVTHGIFSKGRALQGIDKIYSTGSFRGRVHPKRPGVRTGP</sequence>
<proteinExistence type="predicted"/>
<evidence type="ECO:0000256" key="1">
    <source>
        <dbReference type="ARBA" id="ARBA00022727"/>
    </source>
</evidence>
<dbReference type="GO" id="GO:0006015">
    <property type="term" value="P:5-phosphoribose 1-diphosphate biosynthetic process"/>
    <property type="evidence" value="ECO:0007669"/>
    <property type="project" value="TreeGrafter"/>
</dbReference>
<keyword evidence="1" id="KW-0545">Nucleotide biosynthesis</keyword>
<dbReference type="InterPro" id="IPR005946">
    <property type="entry name" value="Rib-P_diPkinase"/>
</dbReference>
<dbReference type="InterPro" id="IPR000836">
    <property type="entry name" value="PRTase_dom"/>
</dbReference>
<accession>A0A0F8ZXL5</accession>
<feature type="domain" description="Ribose-phosphate pyrophosphokinase N-terminal" evidence="3">
    <location>
        <begin position="15"/>
        <end position="100"/>
    </location>
</feature>